<keyword evidence="5" id="KW-1185">Reference proteome</keyword>
<sequence length="251" mass="25255">MRLAGKRVVVTGGARGIGAAMVRTFAAEGAAVAVLDVLAEEAGKLAAEVGGHAVEVDLADVAATRAATQSAVDALGGVDVLVNNAGILRFAPLLDIEPHEWDEVFAVNVRAMLVTTQVAVTSMVAQRAPAFPGDVVGKVVNTASMGGKAGGAGQAHYAASKAAVIGLTRAAAEELGPLGITATCLCPGYVLTEMGAGTRTDADVARWSARSPLGRLGQPEDVARAALFLASPDSDYLTGEALNVAGGMVTH</sequence>
<dbReference type="STRING" id="1225127.SAMN05661030_2959"/>
<evidence type="ECO:0000256" key="1">
    <source>
        <dbReference type="ARBA" id="ARBA00006484"/>
    </source>
</evidence>
<evidence type="ECO:0000259" key="3">
    <source>
        <dbReference type="SMART" id="SM00822"/>
    </source>
</evidence>
<gene>
    <name evidence="4" type="ORF">SAMN05661030_2959</name>
</gene>
<dbReference type="GO" id="GO:0016616">
    <property type="term" value="F:oxidoreductase activity, acting on the CH-OH group of donors, NAD or NADP as acceptor"/>
    <property type="evidence" value="ECO:0007669"/>
    <property type="project" value="UniProtKB-ARBA"/>
</dbReference>
<dbReference type="RefSeq" id="WP_109504851.1">
    <property type="nucleotide sequence ID" value="NZ_BNAC01000001.1"/>
</dbReference>
<dbReference type="PROSITE" id="PS00061">
    <property type="entry name" value="ADH_SHORT"/>
    <property type="match status" value="1"/>
</dbReference>
<dbReference type="FunFam" id="3.40.50.720:FF:000084">
    <property type="entry name" value="Short-chain dehydrogenase reductase"/>
    <property type="match status" value="1"/>
</dbReference>
<dbReference type="InterPro" id="IPR002347">
    <property type="entry name" value="SDR_fam"/>
</dbReference>
<dbReference type="CDD" id="cd05233">
    <property type="entry name" value="SDR_c"/>
    <property type="match status" value="1"/>
</dbReference>
<dbReference type="InterPro" id="IPR020904">
    <property type="entry name" value="Sc_DH/Rdtase_CS"/>
</dbReference>
<accession>A0A1I1R571</accession>
<organism evidence="4 5">
    <name type="scientific">Klenkia taihuensis</name>
    <dbReference type="NCBI Taxonomy" id="1225127"/>
    <lineage>
        <taxon>Bacteria</taxon>
        <taxon>Bacillati</taxon>
        <taxon>Actinomycetota</taxon>
        <taxon>Actinomycetes</taxon>
        <taxon>Geodermatophilales</taxon>
        <taxon>Geodermatophilaceae</taxon>
        <taxon>Klenkia</taxon>
    </lineage>
</organism>
<dbReference type="PRINTS" id="PR00080">
    <property type="entry name" value="SDRFAMILY"/>
</dbReference>
<dbReference type="EMBL" id="FOMD01000003">
    <property type="protein sequence ID" value="SFD25440.1"/>
    <property type="molecule type" value="Genomic_DNA"/>
</dbReference>
<dbReference type="PRINTS" id="PR00081">
    <property type="entry name" value="GDHRDH"/>
</dbReference>
<dbReference type="PANTHER" id="PTHR42760">
    <property type="entry name" value="SHORT-CHAIN DEHYDROGENASES/REDUCTASES FAMILY MEMBER"/>
    <property type="match status" value="1"/>
</dbReference>
<comment type="similarity">
    <text evidence="1">Belongs to the short-chain dehydrogenases/reductases (SDR) family.</text>
</comment>
<evidence type="ECO:0000313" key="5">
    <source>
        <dbReference type="Proteomes" id="UP000199022"/>
    </source>
</evidence>
<dbReference type="PANTHER" id="PTHR42760:SF133">
    <property type="entry name" value="3-OXOACYL-[ACYL-CARRIER-PROTEIN] REDUCTASE"/>
    <property type="match status" value="1"/>
</dbReference>
<dbReference type="InterPro" id="IPR036291">
    <property type="entry name" value="NAD(P)-bd_dom_sf"/>
</dbReference>
<dbReference type="SMART" id="SM00822">
    <property type="entry name" value="PKS_KR"/>
    <property type="match status" value="1"/>
</dbReference>
<name>A0A1I1R571_9ACTN</name>
<keyword evidence="2" id="KW-0560">Oxidoreductase</keyword>
<dbReference type="Gene3D" id="3.40.50.720">
    <property type="entry name" value="NAD(P)-binding Rossmann-like Domain"/>
    <property type="match status" value="1"/>
</dbReference>
<protein>
    <submittedName>
        <fullName evidence="4">3-oxoacyl-[acyl-carrier protein] reductase</fullName>
    </submittedName>
</protein>
<dbReference type="InterPro" id="IPR057326">
    <property type="entry name" value="KR_dom"/>
</dbReference>
<proteinExistence type="inferred from homology"/>
<dbReference type="SUPFAM" id="SSF51735">
    <property type="entry name" value="NAD(P)-binding Rossmann-fold domains"/>
    <property type="match status" value="1"/>
</dbReference>
<dbReference type="NCBIfam" id="NF005559">
    <property type="entry name" value="PRK07231.1"/>
    <property type="match status" value="1"/>
</dbReference>
<dbReference type="Proteomes" id="UP000199022">
    <property type="component" value="Unassembled WGS sequence"/>
</dbReference>
<dbReference type="AlphaFoldDB" id="A0A1I1R571"/>
<feature type="domain" description="Ketoreductase" evidence="3">
    <location>
        <begin position="6"/>
        <end position="222"/>
    </location>
</feature>
<reference evidence="5" key="1">
    <citation type="submission" date="2016-10" db="EMBL/GenBank/DDBJ databases">
        <authorList>
            <person name="Varghese N."/>
            <person name="Submissions S."/>
        </authorList>
    </citation>
    <scope>NUCLEOTIDE SEQUENCE [LARGE SCALE GENOMIC DNA]</scope>
    <source>
        <strain evidence="5">DSM 45962</strain>
    </source>
</reference>
<evidence type="ECO:0000256" key="2">
    <source>
        <dbReference type="ARBA" id="ARBA00023002"/>
    </source>
</evidence>
<evidence type="ECO:0000313" key="4">
    <source>
        <dbReference type="EMBL" id="SFD25440.1"/>
    </source>
</evidence>
<dbReference type="Pfam" id="PF13561">
    <property type="entry name" value="adh_short_C2"/>
    <property type="match status" value="1"/>
</dbReference>